<keyword evidence="5" id="KW-0032">Aminotransferase</keyword>
<name>A0A7I8VTL0_9ANNE</name>
<proteinExistence type="inferred from homology"/>
<dbReference type="FunFam" id="3.90.1150.10:FF:000001">
    <property type="entry name" value="Aspartate aminotransferase"/>
    <property type="match status" value="1"/>
</dbReference>
<dbReference type="InterPro" id="IPR015424">
    <property type="entry name" value="PyrdxlP-dep_Trfase"/>
</dbReference>
<dbReference type="OrthoDB" id="6752799at2759"/>
<dbReference type="Pfam" id="PF00155">
    <property type="entry name" value="Aminotran_1_2"/>
    <property type="match status" value="2"/>
</dbReference>
<dbReference type="EMBL" id="CAJFCJ010000009">
    <property type="protein sequence ID" value="CAD5118874.1"/>
    <property type="molecule type" value="Genomic_DNA"/>
</dbReference>
<evidence type="ECO:0000256" key="3">
    <source>
        <dbReference type="ARBA" id="ARBA00011738"/>
    </source>
</evidence>
<organism evidence="10 11">
    <name type="scientific">Dimorphilus gyrociliatus</name>
    <dbReference type="NCBI Taxonomy" id="2664684"/>
    <lineage>
        <taxon>Eukaryota</taxon>
        <taxon>Metazoa</taxon>
        <taxon>Spiralia</taxon>
        <taxon>Lophotrochozoa</taxon>
        <taxon>Annelida</taxon>
        <taxon>Polychaeta</taxon>
        <taxon>Polychaeta incertae sedis</taxon>
        <taxon>Dinophilidae</taxon>
        <taxon>Dimorphilus</taxon>
    </lineage>
</organism>
<evidence type="ECO:0000256" key="6">
    <source>
        <dbReference type="ARBA" id="ARBA00022679"/>
    </source>
</evidence>
<dbReference type="GO" id="GO:0004069">
    <property type="term" value="F:L-aspartate:2-oxoglutarate aminotransferase activity"/>
    <property type="evidence" value="ECO:0007669"/>
    <property type="project" value="UniProtKB-EC"/>
</dbReference>
<accession>A0A7I8VTL0</accession>
<evidence type="ECO:0000313" key="10">
    <source>
        <dbReference type="EMBL" id="CAD5118874.1"/>
    </source>
</evidence>
<dbReference type="SUPFAM" id="SSF53383">
    <property type="entry name" value="PLP-dependent transferases"/>
    <property type="match status" value="2"/>
</dbReference>
<evidence type="ECO:0000256" key="5">
    <source>
        <dbReference type="ARBA" id="ARBA00022576"/>
    </source>
</evidence>
<feature type="domain" description="Aminotransferase class I/classII large" evidence="9">
    <location>
        <begin position="302"/>
        <end position="528"/>
    </location>
</feature>
<dbReference type="InterPro" id="IPR000796">
    <property type="entry name" value="Asp_trans"/>
</dbReference>
<protein>
    <recommendedName>
        <fullName evidence="4">aspartate transaminase</fullName>
        <ecNumber evidence="4">2.6.1.1</ecNumber>
    </recommendedName>
    <alternativeName>
        <fullName evidence="8">Transaminase A</fullName>
    </alternativeName>
</protein>
<comment type="similarity">
    <text evidence="2">Belongs to the class-I pyridoxal-phosphate-dependent aminotransferase family.</text>
</comment>
<dbReference type="Proteomes" id="UP000549394">
    <property type="component" value="Unassembled WGS sequence"/>
</dbReference>
<evidence type="ECO:0000313" key="11">
    <source>
        <dbReference type="Proteomes" id="UP000549394"/>
    </source>
</evidence>
<comment type="cofactor">
    <cofactor evidence="1">
        <name>pyridoxal 5'-phosphate</name>
        <dbReference type="ChEBI" id="CHEBI:597326"/>
    </cofactor>
</comment>
<dbReference type="GO" id="GO:0005829">
    <property type="term" value="C:cytosol"/>
    <property type="evidence" value="ECO:0007669"/>
    <property type="project" value="TreeGrafter"/>
</dbReference>
<dbReference type="GO" id="GO:0006532">
    <property type="term" value="P:aspartate biosynthetic process"/>
    <property type="evidence" value="ECO:0007669"/>
    <property type="project" value="TreeGrafter"/>
</dbReference>
<dbReference type="InterPro" id="IPR015422">
    <property type="entry name" value="PyrdxlP-dep_Trfase_small"/>
</dbReference>
<dbReference type="Gene3D" id="3.90.1150.10">
    <property type="entry name" value="Aspartate Aminotransferase, domain 1"/>
    <property type="match status" value="2"/>
</dbReference>
<evidence type="ECO:0000256" key="2">
    <source>
        <dbReference type="ARBA" id="ARBA00007441"/>
    </source>
</evidence>
<dbReference type="PRINTS" id="PR00799">
    <property type="entry name" value="TRANSAMINASE"/>
</dbReference>
<keyword evidence="6" id="KW-0808">Transferase</keyword>
<dbReference type="PANTHER" id="PTHR11879:SF55">
    <property type="entry name" value="GLUTAMATE OXALOACETATE TRANSAMINASE 1, ISOFORM B"/>
    <property type="match status" value="1"/>
</dbReference>
<evidence type="ECO:0000256" key="7">
    <source>
        <dbReference type="ARBA" id="ARBA00022898"/>
    </source>
</evidence>
<reference evidence="10 11" key="1">
    <citation type="submission" date="2020-08" db="EMBL/GenBank/DDBJ databases">
        <authorList>
            <person name="Hejnol A."/>
        </authorList>
    </citation>
    <scope>NUCLEOTIDE SEQUENCE [LARGE SCALE GENOMIC DNA]</scope>
</reference>
<keyword evidence="11" id="KW-1185">Reference proteome</keyword>
<dbReference type="Gene3D" id="3.40.640.10">
    <property type="entry name" value="Type I PLP-dependent aspartate aminotransferase-like (Major domain)"/>
    <property type="match status" value="2"/>
</dbReference>
<dbReference type="GO" id="GO:0030170">
    <property type="term" value="F:pyridoxal phosphate binding"/>
    <property type="evidence" value="ECO:0007669"/>
    <property type="project" value="InterPro"/>
</dbReference>
<keyword evidence="7" id="KW-0663">Pyridoxal phosphate</keyword>
<dbReference type="AlphaFoldDB" id="A0A7I8VTL0"/>
<evidence type="ECO:0000256" key="4">
    <source>
        <dbReference type="ARBA" id="ARBA00012753"/>
    </source>
</evidence>
<dbReference type="PANTHER" id="PTHR11879">
    <property type="entry name" value="ASPARTATE AMINOTRANSFERASE"/>
    <property type="match status" value="1"/>
</dbReference>
<dbReference type="CDD" id="cd00609">
    <property type="entry name" value="AAT_like"/>
    <property type="match status" value="1"/>
</dbReference>
<comment type="subunit">
    <text evidence="3">Homodimer.</text>
</comment>
<evidence type="ECO:0000259" key="9">
    <source>
        <dbReference type="Pfam" id="PF00155"/>
    </source>
</evidence>
<feature type="domain" description="Aminotransferase class I/classII large" evidence="9">
    <location>
        <begin position="31"/>
        <end position="178"/>
    </location>
</feature>
<comment type="caution">
    <text evidence="10">The sequence shown here is derived from an EMBL/GenBank/DDBJ whole genome shotgun (WGS) entry which is preliminary data.</text>
</comment>
<dbReference type="EC" id="2.6.1.1" evidence="4"/>
<evidence type="ECO:0000256" key="8">
    <source>
        <dbReference type="ARBA" id="ARBA00030923"/>
    </source>
</evidence>
<evidence type="ECO:0000256" key="1">
    <source>
        <dbReference type="ARBA" id="ARBA00001933"/>
    </source>
</evidence>
<dbReference type="InterPro" id="IPR015421">
    <property type="entry name" value="PyrdxlP-dep_Trfase_major"/>
</dbReference>
<sequence length="540" mass="60072">MAASVFQNVESVAPIEVFKLSADYRADPNPQKVNLGVGAYRTDDGEPWVLPVVRAVEAAMAQDQLLNHEYLPISGLGDYSKAATALLLGSDNKAIAENRAAGFQACGGTGALRIGLEFLKRNLHADTLYVSNPTWGNHKLLGKMIGYTNIREYRYWNQEKRVIDFEGFVEDLQGAPGFEPGTSRSAVECSATELYPLATVNLQGHPDLNRGPLDLQSNALPLSYTPSDSDLKGAPGFEPGTSRSAVECSATELYPHCKSFTVNDSFPKFLWKKIKKHRGHPDLNQGPLDLQSNALPLSYTPKNAPEGAVIMFHMCAHNPTGMDPTMEQWAILSDIVKKRKLFPFFDCAYQGFSSGDVDKDAASLRFFVKEGHEILASQSFSKNFGLYNERTGNLIFIASSATILDAVKTQMEVVIRTLWSNPPNHGARIVATVLNKNTYKQEWLEHVKDMANRILLMRQQLFEKFRSLGTKGNWDHIVTQTGMFSYTGLTPQQVEYINKKYHIYMLKSGRINMCGLTTKNMDYVANAIHDAVTNITENKL</sequence>
<dbReference type="InterPro" id="IPR004839">
    <property type="entry name" value="Aminotransferase_I/II_large"/>
</dbReference>
<gene>
    <name evidence="10" type="ORF">DGYR_LOCUS7186</name>
</gene>